<evidence type="ECO:0000256" key="6">
    <source>
        <dbReference type="ARBA" id="ARBA00023136"/>
    </source>
</evidence>
<name>A0ABR9V6L1_9CHRO</name>
<sequence>MNGYLFLFLLLIVNLVTILLTSFGLAMDAFAVSVCSGLTIKKVQIKDALLIATFFGSFQILMPIIGWFFGLIFRDFLPNFDNWIAFILLAFIGIKMILEGMEDDEEKLDKNPRNLYNLFGLAIATSIDSLAVGLSFSLVESGIVNLLIAVGVITFSLSFAGVILGGKFGHLFEKQAEMIGGIILIFLGLRILLL</sequence>
<evidence type="ECO:0000256" key="8">
    <source>
        <dbReference type="HAMAP-Rule" id="MF_01521"/>
    </source>
</evidence>
<dbReference type="Pfam" id="PF02659">
    <property type="entry name" value="Mntp"/>
    <property type="match status" value="1"/>
</dbReference>
<keyword evidence="5 8" id="KW-0406">Ion transport</keyword>
<keyword evidence="3 8" id="KW-0812">Transmembrane</keyword>
<evidence type="ECO:0000256" key="4">
    <source>
        <dbReference type="ARBA" id="ARBA00022989"/>
    </source>
</evidence>
<organism evidence="9 10">
    <name type="scientific">Cyanobacterium stanieri LEGE 03274</name>
    <dbReference type="NCBI Taxonomy" id="1828756"/>
    <lineage>
        <taxon>Bacteria</taxon>
        <taxon>Bacillati</taxon>
        <taxon>Cyanobacteriota</taxon>
        <taxon>Cyanophyceae</taxon>
        <taxon>Oscillatoriophycideae</taxon>
        <taxon>Chroococcales</taxon>
        <taxon>Geminocystaceae</taxon>
        <taxon>Cyanobacterium</taxon>
    </lineage>
</organism>
<evidence type="ECO:0000313" key="10">
    <source>
        <dbReference type="Proteomes" id="UP000654604"/>
    </source>
</evidence>
<evidence type="ECO:0000256" key="3">
    <source>
        <dbReference type="ARBA" id="ARBA00022692"/>
    </source>
</evidence>
<evidence type="ECO:0000256" key="1">
    <source>
        <dbReference type="ARBA" id="ARBA00022448"/>
    </source>
</evidence>
<keyword evidence="1 8" id="KW-0813">Transport</keyword>
<proteinExistence type="inferred from homology"/>
<accession>A0ABR9V6L1</accession>
<reference evidence="9 10" key="1">
    <citation type="submission" date="2020-10" db="EMBL/GenBank/DDBJ databases">
        <authorList>
            <person name="Castelo-Branco R."/>
            <person name="Eusebio N."/>
            <person name="Adriana R."/>
            <person name="Vieira A."/>
            <person name="Brugerolle De Fraissinette N."/>
            <person name="Rezende De Castro R."/>
            <person name="Schneider M.P."/>
            <person name="Vasconcelos V."/>
            <person name="Leao P.N."/>
        </authorList>
    </citation>
    <scope>NUCLEOTIDE SEQUENCE [LARGE SCALE GENOMIC DNA]</scope>
    <source>
        <strain evidence="9 10">LEGE 03274</strain>
    </source>
</reference>
<dbReference type="Proteomes" id="UP000654604">
    <property type="component" value="Unassembled WGS sequence"/>
</dbReference>
<evidence type="ECO:0000313" key="9">
    <source>
        <dbReference type="EMBL" id="MBE9223517.1"/>
    </source>
</evidence>
<comment type="caution">
    <text evidence="9">The sequence shown here is derived from an EMBL/GenBank/DDBJ whole genome shotgun (WGS) entry which is preliminary data.</text>
</comment>
<keyword evidence="2 8" id="KW-1003">Cell membrane</keyword>
<dbReference type="PANTHER" id="PTHR35529">
    <property type="entry name" value="MANGANESE EFFLUX PUMP MNTP-RELATED"/>
    <property type="match status" value="1"/>
</dbReference>
<keyword evidence="10" id="KW-1185">Reference proteome</keyword>
<feature type="transmembrane region" description="Helical" evidence="8">
    <location>
        <begin position="6"/>
        <end position="27"/>
    </location>
</feature>
<gene>
    <name evidence="8" type="primary">mntP</name>
    <name evidence="9" type="ORF">IQ215_12500</name>
</gene>
<keyword evidence="6 8" id="KW-0472">Membrane</keyword>
<dbReference type="InterPro" id="IPR022929">
    <property type="entry name" value="Put_MntP"/>
</dbReference>
<feature type="transmembrane region" description="Helical" evidence="8">
    <location>
        <begin position="176"/>
        <end position="193"/>
    </location>
</feature>
<feature type="transmembrane region" description="Helical" evidence="8">
    <location>
        <begin position="48"/>
        <end position="70"/>
    </location>
</feature>
<protein>
    <recommendedName>
        <fullName evidence="8">Putative manganese efflux pump MntP</fullName>
    </recommendedName>
</protein>
<comment type="similarity">
    <text evidence="8">Belongs to the MntP (TC 9.B.29) family.</text>
</comment>
<feature type="transmembrane region" description="Helical" evidence="8">
    <location>
        <begin position="118"/>
        <end position="137"/>
    </location>
</feature>
<feature type="transmembrane region" description="Helical" evidence="8">
    <location>
        <begin position="143"/>
        <end position="164"/>
    </location>
</feature>
<keyword evidence="4 8" id="KW-1133">Transmembrane helix</keyword>
<dbReference type="EMBL" id="JADEWC010000034">
    <property type="protein sequence ID" value="MBE9223517.1"/>
    <property type="molecule type" value="Genomic_DNA"/>
</dbReference>
<evidence type="ECO:0000256" key="7">
    <source>
        <dbReference type="ARBA" id="ARBA00023211"/>
    </source>
</evidence>
<comment type="subcellular location">
    <subcellularLocation>
        <location evidence="8">Cell membrane</location>
        <topology evidence="8">Multi-pass membrane protein</topology>
    </subcellularLocation>
</comment>
<dbReference type="InterPro" id="IPR003810">
    <property type="entry name" value="Mntp/YtaF"/>
</dbReference>
<dbReference type="HAMAP" id="MF_01521">
    <property type="entry name" value="MntP_pump"/>
    <property type="match status" value="1"/>
</dbReference>
<evidence type="ECO:0000256" key="2">
    <source>
        <dbReference type="ARBA" id="ARBA00022475"/>
    </source>
</evidence>
<comment type="function">
    <text evidence="8">Probably functions as a manganese efflux pump.</text>
</comment>
<keyword evidence="7 8" id="KW-0464">Manganese</keyword>
<evidence type="ECO:0000256" key="5">
    <source>
        <dbReference type="ARBA" id="ARBA00023065"/>
    </source>
</evidence>
<dbReference type="PANTHER" id="PTHR35529:SF1">
    <property type="entry name" value="MANGANESE EFFLUX PUMP MNTP-RELATED"/>
    <property type="match status" value="1"/>
</dbReference>
<feature type="transmembrane region" description="Helical" evidence="8">
    <location>
        <begin position="82"/>
        <end position="98"/>
    </location>
</feature>